<dbReference type="RefSeq" id="WP_346157848.1">
    <property type="nucleotide sequence ID" value="NZ_BAAATE010000065.1"/>
</dbReference>
<dbReference type="Proteomes" id="UP001501666">
    <property type="component" value="Unassembled WGS sequence"/>
</dbReference>
<protein>
    <submittedName>
        <fullName evidence="2">Uncharacterized protein</fullName>
    </submittedName>
</protein>
<feature type="region of interest" description="Disordered" evidence="1">
    <location>
        <begin position="45"/>
        <end position="75"/>
    </location>
</feature>
<comment type="caution">
    <text evidence="2">The sequence shown here is derived from an EMBL/GenBank/DDBJ whole genome shotgun (WGS) entry which is preliminary data.</text>
</comment>
<proteinExistence type="predicted"/>
<name>A0ABP6FTN3_9ACTN</name>
<sequence length="75" mass="7772">MSGLYDDSARYGPAFAAEAPTVVTEPDDGGIFDDGAVYGPIRQQALTAPPGAPVTGHRARRRGGCGRRQRSGTPA</sequence>
<evidence type="ECO:0000313" key="3">
    <source>
        <dbReference type="Proteomes" id="UP001501666"/>
    </source>
</evidence>
<keyword evidence="3" id="KW-1185">Reference proteome</keyword>
<evidence type="ECO:0000313" key="2">
    <source>
        <dbReference type="EMBL" id="GAA2701141.1"/>
    </source>
</evidence>
<accession>A0ABP6FTN3</accession>
<reference evidence="3" key="1">
    <citation type="journal article" date="2019" name="Int. J. Syst. Evol. Microbiol.">
        <title>The Global Catalogue of Microorganisms (GCM) 10K type strain sequencing project: providing services to taxonomists for standard genome sequencing and annotation.</title>
        <authorList>
            <consortium name="The Broad Institute Genomics Platform"/>
            <consortium name="The Broad Institute Genome Sequencing Center for Infectious Disease"/>
            <person name="Wu L."/>
            <person name="Ma J."/>
        </authorList>
    </citation>
    <scope>NUCLEOTIDE SEQUENCE [LARGE SCALE GENOMIC DNA]</scope>
    <source>
        <strain evidence="3">JCM 6835</strain>
    </source>
</reference>
<dbReference type="EMBL" id="BAAATE010000065">
    <property type="protein sequence ID" value="GAA2701141.1"/>
    <property type="molecule type" value="Genomic_DNA"/>
</dbReference>
<evidence type="ECO:0000256" key="1">
    <source>
        <dbReference type="SAM" id="MobiDB-lite"/>
    </source>
</evidence>
<organism evidence="2 3">
    <name type="scientific">Nonomuraea recticatena</name>
    <dbReference type="NCBI Taxonomy" id="46178"/>
    <lineage>
        <taxon>Bacteria</taxon>
        <taxon>Bacillati</taxon>
        <taxon>Actinomycetota</taxon>
        <taxon>Actinomycetes</taxon>
        <taxon>Streptosporangiales</taxon>
        <taxon>Streptosporangiaceae</taxon>
        <taxon>Nonomuraea</taxon>
    </lineage>
</organism>
<feature type="compositionally biased region" description="Basic residues" evidence="1">
    <location>
        <begin position="57"/>
        <end position="75"/>
    </location>
</feature>
<gene>
    <name evidence="2" type="ORF">GCM10010412_098690</name>
</gene>